<dbReference type="InterPro" id="IPR011051">
    <property type="entry name" value="RmlC_Cupin_sf"/>
</dbReference>
<evidence type="ECO:0000313" key="8">
    <source>
        <dbReference type="EMBL" id="SAI71319.1"/>
    </source>
</evidence>
<dbReference type="UniPathway" id="UPA00124"/>
<feature type="active site" description="Proton donor" evidence="5">
    <location>
        <position position="134"/>
    </location>
</feature>
<evidence type="ECO:0000313" key="9">
    <source>
        <dbReference type="Proteomes" id="UP000076848"/>
    </source>
</evidence>
<reference evidence="8 9" key="1">
    <citation type="submission" date="2016-04" db="EMBL/GenBank/DDBJ databases">
        <authorList>
            <consortium name="Pathogen Informatics"/>
        </authorList>
    </citation>
    <scope>NUCLEOTIDE SEQUENCE [LARGE SCALE GENOMIC DNA]</scope>
    <source>
        <strain evidence="8 9">H050680373</strain>
    </source>
</reference>
<dbReference type="InterPro" id="IPR000888">
    <property type="entry name" value="RmlC-like"/>
</dbReference>
<dbReference type="EMBL" id="FKIF01000007">
    <property type="protein sequence ID" value="SAI71319.1"/>
    <property type="molecule type" value="Genomic_DNA"/>
</dbReference>
<evidence type="ECO:0000256" key="1">
    <source>
        <dbReference type="ARBA" id="ARBA00001298"/>
    </source>
</evidence>
<feature type="site" description="Participates in a stacking interaction with the thymidine ring of dTDP-4-oxo-6-deoxyglucose" evidence="6">
    <location>
        <position position="140"/>
    </location>
</feature>
<accession>A0A157SLG2</accession>
<evidence type="ECO:0000256" key="4">
    <source>
        <dbReference type="ARBA" id="ARBA00019595"/>
    </source>
</evidence>
<comment type="similarity">
    <text evidence="7">Belongs to the dTDP-4-dehydrorhamnose 3,5-epimerase family.</text>
</comment>
<dbReference type="GO" id="GO:0000271">
    <property type="term" value="P:polysaccharide biosynthetic process"/>
    <property type="evidence" value="ECO:0007669"/>
    <property type="project" value="TreeGrafter"/>
</dbReference>
<proteinExistence type="inferred from homology"/>
<dbReference type="GO" id="GO:0005829">
    <property type="term" value="C:cytosol"/>
    <property type="evidence" value="ECO:0007669"/>
    <property type="project" value="TreeGrafter"/>
</dbReference>
<evidence type="ECO:0000256" key="3">
    <source>
        <dbReference type="ARBA" id="ARBA00012098"/>
    </source>
</evidence>
<dbReference type="Proteomes" id="UP000076848">
    <property type="component" value="Unassembled WGS sequence"/>
</dbReference>
<gene>
    <name evidence="8" type="primary">rfbC</name>
    <name evidence="8" type="ORF">SAMEA3906486_03465</name>
</gene>
<dbReference type="RefSeq" id="WP_066129680.1">
    <property type="nucleotide sequence ID" value="NZ_FKIF01000007.1"/>
</dbReference>
<evidence type="ECO:0000256" key="7">
    <source>
        <dbReference type="RuleBase" id="RU364069"/>
    </source>
</evidence>
<dbReference type="PANTHER" id="PTHR21047">
    <property type="entry name" value="DTDP-6-DEOXY-D-GLUCOSE-3,5 EPIMERASE"/>
    <property type="match status" value="1"/>
</dbReference>
<dbReference type="Pfam" id="PF00908">
    <property type="entry name" value="dTDP_sugar_isom"/>
    <property type="match status" value="1"/>
</dbReference>
<dbReference type="EC" id="5.1.3.13" evidence="3 7"/>
<evidence type="ECO:0000256" key="5">
    <source>
        <dbReference type="PIRSR" id="PIRSR600888-1"/>
    </source>
</evidence>
<dbReference type="OrthoDB" id="9800680at2"/>
<keyword evidence="7 8" id="KW-0413">Isomerase</keyword>
<dbReference type="InterPro" id="IPR014710">
    <property type="entry name" value="RmlC-like_jellyroll"/>
</dbReference>
<comment type="catalytic activity">
    <reaction evidence="1 7">
        <text>dTDP-4-dehydro-6-deoxy-alpha-D-glucose = dTDP-4-dehydro-beta-L-rhamnose</text>
        <dbReference type="Rhea" id="RHEA:16969"/>
        <dbReference type="ChEBI" id="CHEBI:57649"/>
        <dbReference type="ChEBI" id="CHEBI:62830"/>
        <dbReference type="EC" id="5.1.3.13"/>
    </reaction>
</comment>
<sequence>MSFTVDPTPLDGLMLIRRKRIGDTRGFFARLFSPTELHACGWQGSVAQVNHSYTSRRGSVRGMHFQHHPDADAKLVQCIRGEVWDVAVDLRRGSPTFLQWHAERLSAENGHGLFIPAGFAHGFQTLTDDVELIYCHTAPYVPSSEGGLHHQDERLGIAWPEPVTEVSDRDRRHGFIDSEFQGLEP</sequence>
<comment type="subunit">
    <text evidence="7">Homodimer.</text>
</comment>
<evidence type="ECO:0000256" key="6">
    <source>
        <dbReference type="PIRSR" id="PIRSR600888-3"/>
    </source>
</evidence>
<dbReference type="GO" id="GO:0008830">
    <property type="term" value="F:dTDP-4-dehydrorhamnose 3,5-epimerase activity"/>
    <property type="evidence" value="ECO:0007669"/>
    <property type="project" value="UniProtKB-UniRule"/>
</dbReference>
<keyword evidence="9" id="KW-1185">Reference proteome</keyword>
<comment type="function">
    <text evidence="2 7">Catalyzes the epimerization of the C3' and C5'positions of dTDP-6-deoxy-D-xylo-4-hexulose, forming dTDP-6-deoxy-L-lyxo-4-hexulose.</text>
</comment>
<organism evidence="8 9">
    <name type="scientific">Bordetella ansorpii</name>
    <dbReference type="NCBI Taxonomy" id="288768"/>
    <lineage>
        <taxon>Bacteria</taxon>
        <taxon>Pseudomonadati</taxon>
        <taxon>Pseudomonadota</taxon>
        <taxon>Betaproteobacteria</taxon>
        <taxon>Burkholderiales</taxon>
        <taxon>Alcaligenaceae</taxon>
        <taxon>Bordetella</taxon>
    </lineage>
</organism>
<evidence type="ECO:0000256" key="2">
    <source>
        <dbReference type="ARBA" id="ARBA00001997"/>
    </source>
</evidence>
<dbReference type="NCBIfam" id="TIGR01221">
    <property type="entry name" value="rmlC"/>
    <property type="match status" value="1"/>
</dbReference>
<feature type="active site" description="Proton acceptor" evidence="5">
    <location>
        <position position="64"/>
    </location>
</feature>
<dbReference type="AlphaFoldDB" id="A0A157SLG2"/>
<dbReference type="GO" id="GO:0019305">
    <property type="term" value="P:dTDP-rhamnose biosynthetic process"/>
    <property type="evidence" value="ECO:0007669"/>
    <property type="project" value="UniProtKB-UniRule"/>
</dbReference>
<dbReference type="Gene3D" id="2.60.120.10">
    <property type="entry name" value="Jelly Rolls"/>
    <property type="match status" value="1"/>
</dbReference>
<dbReference type="PANTHER" id="PTHR21047:SF2">
    <property type="entry name" value="THYMIDINE DIPHOSPHO-4-KETO-RHAMNOSE 3,5-EPIMERASE"/>
    <property type="match status" value="1"/>
</dbReference>
<protein>
    <recommendedName>
        <fullName evidence="4 7">dTDP-4-dehydrorhamnose 3,5-epimerase</fullName>
        <ecNumber evidence="3 7">5.1.3.13</ecNumber>
    </recommendedName>
    <alternativeName>
        <fullName evidence="7">Thymidine diphospho-4-keto-rhamnose 3,5-epimerase</fullName>
    </alternativeName>
</protein>
<dbReference type="CDD" id="cd00438">
    <property type="entry name" value="cupin_RmlC"/>
    <property type="match status" value="1"/>
</dbReference>
<comment type="pathway">
    <text evidence="7">Carbohydrate biosynthesis; dTDP-L-rhamnose biosynthesis.</text>
</comment>
<dbReference type="STRING" id="288768.SAMEA3906486_03465"/>
<dbReference type="SUPFAM" id="SSF51182">
    <property type="entry name" value="RmlC-like cupins"/>
    <property type="match status" value="1"/>
</dbReference>
<name>A0A157SLG2_9BORD</name>